<feature type="transmembrane region" description="Helical" evidence="1">
    <location>
        <begin position="12"/>
        <end position="29"/>
    </location>
</feature>
<gene>
    <name evidence="4" type="ORF">BECKH772A_GA0070896_101593</name>
    <name evidence="3" type="ORF">BECKH772B_GA0070898_101474</name>
    <name evidence="5" type="ORF">BECKH772C_GA0070978_101444</name>
</gene>
<evidence type="ECO:0000313" key="3">
    <source>
        <dbReference type="EMBL" id="VFJ98955.1"/>
    </source>
</evidence>
<keyword evidence="1" id="KW-0472">Membrane</keyword>
<keyword evidence="1" id="KW-1133">Transmembrane helix</keyword>
<protein>
    <submittedName>
        <fullName evidence="3">NACHT domain-containing protein</fullName>
    </submittedName>
</protein>
<evidence type="ECO:0000313" key="5">
    <source>
        <dbReference type="EMBL" id="VFK03762.1"/>
    </source>
</evidence>
<dbReference type="EMBL" id="CAADFI010000147">
    <property type="protein sequence ID" value="VFJ98955.1"/>
    <property type="molecule type" value="Genomic_DNA"/>
</dbReference>
<dbReference type="EMBL" id="CAADFJ010000144">
    <property type="protein sequence ID" value="VFK03762.1"/>
    <property type="molecule type" value="Genomic_DNA"/>
</dbReference>
<evidence type="ECO:0000313" key="4">
    <source>
        <dbReference type="EMBL" id="VFJ99294.1"/>
    </source>
</evidence>
<keyword evidence="1" id="KW-0812">Transmembrane</keyword>
<evidence type="ECO:0000259" key="2">
    <source>
        <dbReference type="Pfam" id="PF05729"/>
    </source>
</evidence>
<dbReference type="SUPFAM" id="SSF52540">
    <property type="entry name" value="P-loop containing nucleoside triphosphate hydrolases"/>
    <property type="match status" value="1"/>
</dbReference>
<sequence>MHLPEELGATTLWVIIVTIFATIFANRFAEPAFNKFVVRPLAKIYDYFYRKIAPRNPFSFSLRSYKSHVARSELARIENPVGPGLDVPLEKSYAPLRLIASDSQEGNNLDFFQYAADSHRFIVLGGPGTGKTTLMKSLVINVIEQSTRQERLHGLIPIFIVLRDPASRQQTVEEAIIAAFEQYHFPGANKFTESAFGQGRLIVILDGLDEVGASRNFVSSRIQAFCLKIWPFEDRFPAKLAMPMAIAAIGDRGTRNRAIRYAARAMQLKPSWDPAQRRFLKQWERLPRDLAINGGIRSFGKALAAGPGSSCSP</sequence>
<feature type="domain" description="NACHT" evidence="2">
    <location>
        <begin position="121"/>
        <end position="217"/>
    </location>
</feature>
<organism evidence="3">
    <name type="scientific">Candidatus Kentrum eta</name>
    <dbReference type="NCBI Taxonomy" id="2126337"/>
    <lineage>
        <taxon>Bacteria</taxon>
        <taxon>Pseudomonadati</taxon>
        <taxon>Pseudomonadota</taxon>
        <taxon>Gammaproteobacteria</taxon>
        <taxon>Candidatus Kentrum</taxon>
    </lineage>
</organism>
<dbReference type="InterPro" id="IPR007111">
    <property type="entry name" value="NACHT_NTPase"/>
</dbReference>
<proteinExistence type="predicted"/>
<dbReference type="Pfam" id="PF05729">
    <property type="entry name" value="NACHT"/>
    <property type="match status" value="1"/>
</dbReference>
<evidence type="ECO:0000256" key="1">
    <source>
        <dbReference type="SAM" id="Phobius"/>
    </source>
</evidence>
<dbReference type="AlphaFoldDB" id="A0A450V2J8"/>
<name>A0A450V2J8_9GAMM</name>
<reference evidence="3" key="1">
    <citation type="submission" date="2019-02" db="EMBL/GenBank/DDBJ databases">
        <authorList>
            <person name="Gruber-Vodicka R. H."/>
            <person name="Seah K. B. B."/>
        </authorList>
    </citation>
    <scope>NUCLEOTIDE SEQUENCE</scope>
    <source>
        <strain evidence="5">BECK_SA2B12</strain>
        <strain evidence="4">BECK_SA2B15</strain>
        <strain evidence="3">BECK_SA2B20</strain>
    </source>
</reference>
<dbReference type="Gene3D" id="3.40.50.300">
    <property type="entry name" value="P-loop containing nucleotide triphosphate hydrolases"/>
    <property type="match status" value="1"/>
</dbReference>
<dbReference type="InterPro" id="IPR027417">
    <property type="entry name" value="P-loop_NTPase"/>
</dbReference>
<dbReference type="EMBL" id="CAADFG010000159">
    <property type="protein sequence ID" value="VFJ99294.1"/>
    <property type="molecule type" value="Genomic_DNA"/>
</dbReference>
<accession>A0A450V2J8</accession>